<protein>
    <submittedName>
        <fullName evidence="3">Uncharacterized protein</fullName>
    </submittedName>
</protein>
<evidence type="ECO:0000256" key="2">
    <source>
        <dbReference type="SAM" id="SignalP"/>
    </source>
</evidence>
<gene>
    <name evidence="3" type="ORF">HERILL_LOCUS3336</name>
</gene>
<reference evidence="3 4" key="1">
    <citation type="submission" date="2020-11" db="EMBL/GenBank/DDBJ databases">
        <authorList>
            <person name="Wallbank WR R."/>
            <person name="Pardo Diaz C."/>
            <person name="Kozak K."/>
            <person name="Martin S."/>
            <person name="Jiggins C."/>
            <person name="Moest M."/>
            <person name="Warren A I."/>
            <person name="Generalovic N T."/>
            <person name="Byers J.R.P. K."/>
            <person name="Montejo-Kovacevich G."/>
            <person name="Yen C E."/>
        </authorList>
    </citation>
    <scope>NUCLEOTIDE SEQUENCE [LARGE SCALE GENOMIC DNA]</scope>
</reference>
<evidence type="ECO:0000313" key="4">
    <source>
        <dbReference type="Proteomes" id="UP000594454"/>
    </source>
</evidence>
<name>A0A7R8UGB8_HERIL</name>
<feature type="region of interest" description="Disordered" evidence="1">
    <location>
        <begin position="352"/>
        <end position="392"/>
    </location>
</feature>
<feature type="compositionally biased region" description="Low complexity" evidence="1">
    <location>
        <begin position="181"/>
        <end position="193"/>
    </location>
</feature>
<feature type="signal peptide" evidence="2">
    <location>
        <begin position="1"/>
        <end position="18"/>
    </location>
</feature>
<feature type="compositionally biased region" description="Basic and acidic residues" evidence="1">
    <location>
        <begin position="194"/>
        <end position="204"/>
    </location>
</feature>
<proteinExistence type="predicted"/>
<keyword evidence="4" id="KW-1185">Reference proteome</keyword>
<feature type="compositionally biased region" description="Low complexity" evidence="1">
    <location>
        <begin position="373"/>
        <end position="386"/>
    </location>
</feature>
<dbReference type="InParanoid" id="A0A7R8UGB8"/>
<feature type="chain" id="PRO_5030943399" evidence="2">
    <location>
        <begin position="19"/>
        <end position="467"/>
    </location>
</feature>
<dbReference type="EMBL" id="LR899009">
    <property type="protein sequence ID" value="CAD7080170.1"/>
    <property type="molecule type" value="Genomic_DNA"/>
</dbReference>
<evidence type="ECO:0000313" key="3">
    <source>
        <dbReference type="EMBL" id="CAD7080170.1"/>
    </source>
</evidence>
<feature type="region of interest" description="Disordered" evidence="1">
    <location>
        <begin position="181"/>
        <end position="205"/>
    </location>
</feature>
<sequence length="467" mass="54103">MLFFLAALVIYFATPTSSQSYPVFGTKRYHRASNNVQMPVPASLVANPSYYNTPPKYYYDQRPAYAVPTYHETYPDDNPYYYYPRQEYYGMPIYHGEYKPSSYYYAHAPSYSYYDDREVGTNPMDDLHEEILQEDERERQRELYPVAQEGWYEGDGGQQDELTNNFLRNLIAYNKQINAQEQQQQQEQMAIEQNEPKPHQDYQNDRTAPMYEDEYADYASSEYEYVPEQTESFSAKKFSQMEPEKYEKYSDVEDENERQLKFLAHRQKSQSLQNNQHKHQPSHWDQQASPKSGHHNQNKATYAEEETGPEYEDDTWINWDRKRSGNTQMKIFPQPQKDESIEAFTNRKPTLFVGKPSSTVRPVVGKEPSKTASSTSTSSTTTTTSTMKPKHSGIFTGQKEVVLPRPAGSFPRSMFVKPLQNAAQTEGLNAVQETPEKAQNGVKSSAGVYDTIKQLIAMQQQFQQVSL</sequence>
<organism evidence="3 4">
    <name type="scientific">Hermetia illucens</name>
    <name type="common">Black soldier fly</name>
    <dbReference type="NCBI Taxonomy" id="343691"/>
    <lineage>
        <taxon>Eukaryota</taxon>
        <taxon>Metazoa</taxon>
        <taxon>Ecdysozoa</taxon>
        <taxon>Arthropoda</taxon>
        <taxon>Hexapoda</taxon>
        <taxon>Insecta</taxon>
        <taxon>Pterygota</taxon>
        <taxon>Neoptera</taxon>
        <taxon>Endopterygota</taxon>
        <taxon>Diptera</taxon>
        <taxon>Brachycera</taxon>
        <taxon>Stratiomyomorpha</taxon>
        <taxon>Stratiomyidae</taxon>
        <taxon>Hermetiinae</taxon>
        <taxon>Hermetia</taxon>
    </lineage>
</organism>
<evidence type="ECO:0000256" key="1">
    <source>
        <dbReference type="SAM" id="MobiDB-lite"/>
    </source>
</evidence>
<feature type="region of interest" description="Disordered" evidence="1">
    <location>
        <begin position="268"/>
        <end position="311"/>
    </location>
</feature>
<keyword evidence="2" id="KW-0732">Signal</keyword>
<dbReference type="OrthoDB" id="10250458at2759"/>
<dbReference type="Proteomes" id="UP000594454">
    <property type="component" value="Chromosome 1"/>
</dbReference>
<accession>A0A7R8UGB8</accession>
<dbReference type="AlphaFoldDB" id="A0A7R8UGB8"/>